<dbReference type="EMBL" id="KQ416601">
    <property type="protein sequence ID" value="KOF96314.1"/>
    <property type="molecule type" value="Genomic_DNA"/>
</dbReference>
<evidence type="ECO:0000256" key="1">
    <source>
        <dbReference type="RuleBase" id="RU363044"/>
    </source>
</evidence>
<dbReference type="InterPro" id="IPR010285">
    <property type="entry name" value="DNA_helicase_pif1-like_DEAD"/>
</dbReference>
<keyword evidence="1" id="KW-0227">DNA damage</keyword>
<gene>
    <name evidence="3" type="ORF">OCBIM_22035809mg</name>
</gene>
<keyword evidence="1" id="KW-0067">ATP-binding</keyword>
<evidence type="ECO:0000259" key="2">
    <source>
        <dbReference type="Pfam" id="PF05970"/>
    </source>
</evidence>
<keyword evidence="1" id="KW-0233">DNA recombination</keyword>
<evidence type="ECO:0000313" key="3">
    <source>
        <dbReference type="EMBL" id="KOF96314.1"/>
    </source>
</evidence>
<comment type="similarity">
    <text evidence="1">Belongs to the helicase family.</text>
</comment>
<dbReference type="GO" id="GO:0043139">
    <property type="term" value="F:5'-3' DNA helicase activity"/>
    <property type="evidence" value="ECO:0007669"/>
    <property type="project" value="UniProtKB-EC"/>
</dbReference>
<keyword evidence="1" id="KW-0378">Hydrolase</keyword>
<dbReference type="GO" id="GO:0006310">
    <property type="term" value="P:DNA recombination"/>
    <property type="evidence" value="ECO:0007669"/>
    <property type="project" value="UniProtKB-KW"/>
</dbReference>
<dbReference type="GO" id="GO:0006281">
    <property type="term" value="P:DNA repair"/>
    <property type="evidence" value="ECO:0007669"/>
    <property type="project" value="UniProtKB-KW"/>
</dbReference>
<organism evidence="3">
    <name type="scientific">Octopus bimaculoides</name>
    <name type="common">California two-spotted octopus</name>
    <dbReference type="NCBI Taxonomy" id="37653"/>
    <lineage>
        <taxon>Eukaryota</taxon>
        <taxon>Metazoa</taxon>
        <taxon>Spiralia</taxon>
        <taxon>Lophotrochozoa</taxon>
        <taxon>Mollusca</taxon>
        <taxon>Cephalopoda</taxon>
        <taxon>Coleoidea</taxon>
        <taxon>Octopodiformes</taxon>
        <taxon>Octopoda</taxon>
        <taxon>Incirrata</taxon>
        <taxon>Octopodidae</taxon>
        <taxon>Octopus</taxon>
    </lineage>
</organism>
<comment type="cofactor">
    <cofactor evidence="1">
        <name>Mg(2+)</name>
        <dbReference type="ChEBI" id="CHEBI:18420"/>
    </cofactor>
</comment>
<comment type="catalytic activity">
    <reaction evidence="1">
        <text>ATP + H2O = ADP + phosphate + H(+)</text>
        <dbReference type="Rhea" id="RHEA:13065"/>
        <dbReference type="ChEBI" id="CHEBI:15377"/>
        <dbReference type="ChEBI" id="CHEBI:15378"/>
        <dbReference type="ChEBI" id="CHEBI:30616"/>
        <dbReference type="ChEBI" id="CHEBI:43474"/>
        <dbReference type="ChEBI" id="CHEBI:456216"/>
        <dbReference type="EC" id="5.6.2.3"/>
    </reaction>
</comment>
<dbReference type="AlphaFoldDB" id="A0A0L8I4Q7"/>
<dbReference type="GO" id="GO:0005524">
    <property type="term" value="F:ATP binding"/>
    <property type="evidence" value="ECO:0007669"/>
    <property type="project" value="UniProtKB-KW"/>
</dbReference>
<feature type="domain" description="DNA helicase Pif1-like DEAD-box helicase" evidence="2">
    <location>
        <begin position="2"/>
        <end position="60"/>
    </location>
</feature>
<reference evidence="3" key="1">
    <citation type="submission" date="2015-07" db="EMBL/GenBank/DDBJ databases">
        <title>MeaNS - Measles Nucleotide Surveillance Program.</title>
        <authorList>
            <person name="Tran T."/>
            <person name="Druce J."/>
        </authorList>
    </citation>
    <scope>NUCLEOTIDE SEQUENCE</scope>
    <source>
        <strain evidence="3">UCB-OBI-ISO-001</strain>
        <tissue evidence="3">Gonad</tissue>
    </source>
</reference>
<keyword evidence="1" id="KW-0547">Nucleotide-binding</keyword>
<proteinExistence type="inferred from homology"/>
<dbReference type="Pfam" id="PF05970">
    <property type="entry name" value="PIF1"/>
    <property type="match status" value="1"/>
</dbReference>
<dbReference type="EC" id="5.6.2.3" evidence="1"/>
<name>A0A0L8I4Q7_OCTBM</name>
<dbReference type="GO" id="GO:0000723">
    <property type="term" value="P:telomere maintenance"/>
    <property type="evidence" value="ECO:0007669"/>
    <property type="project" value="InterPro"/>
</dbReference>
<dbReference type="PANTHER" id="PTHR10492">
    <property type="match status" value="1"/>
</dbReference>
<protein>
    <recommendedName>
        <fullName evidence="1">ATP-dependent DNA helicase</fullName>
        <ecNumber evidence="1">5.6.2.3</ecNumber>
    </recommendedName>
</protein>
<keyword evidence="1" id="KW-0234">DNA repair</keyword>
<dbReference type="GO" id="GO:0016887">
    <property type="term" value="F:ATP hydrolysis activity"/>
    <property type="evidence" value="ECO:0007669"/>
    <property type="project" value="RHEA"/>
</dbReference>
<sequence length="159" mass="18270">MTSVIIIDEVSQDDKLIYECLDRSLCDIKVNKFLFGGVFVRFVLPVVKRGSRAQIVHLEVCDGVESKEKERVRKFSDATFAAYLSDIDSGQILHSKRHLFPKYTKFVFNDLDENYKIASWLCSRAVITSTNEVVNSMNEHMIRNLLGESREYCSSGYNK</sequence>
<keyword evidence="1" id="KW-0347">Helicase</keyword>
<dbReference type="PANTHER" id="PTHR10492:SF95">
    <property type="entry name" value="HELITRON HELICASE-LIKE DOMAIN-CONTAINING PROTEIN"/>
    <property type="match status" value="1"/>
</dbReference>
<accession>A0A0L8I4Q7</accession>